<dbReference type="Proteomes" id="UP001066276">
    <property type="component" value="Chromosome 11"/>
</dbReference>
<sequence length="137" mass="15665">MRRCSHVAVFHCSGFLSALRARGTPNIQKTATAGSAVNLRRGEPFMLRAGLTLRGDELWNGITPGYYVEAHSCIYPRLSGQLYVRGYRCACRSVFPWHRVRCGGAHTRLSFIVWGSFPRYEGEERRTFKRRQRQAAQ</sequence>
<reference evidence="1" key="1">
    <citation type="journal article" date="2022" name="bioRxiv">
        <title>Sequencing and chromosome-scale assembly of the giantPleurodeles waltlgenome.</title>
        <authorList>
            <person name="Brown T."/>
            <person name="Elewa A."/>
            <person name="Iarovenko S."/>
            <person name="Subramanian E."/>
            <person name="Araus A.J."/>
            <person name="Petzold A."/>
            <person name="Susuki M."/>
            <person name="Suzuki K.-i.T."/>
            <person name="Hayashi T."/>
            <person name="Toyoda A."/>
            <person name="Oliveira C."/>
            <person name="Osipova E."/>
            <person name="Leigh N.D."/>
            <person name="Simon A."/>
            <person name="Yun M.H."/>
        </authorList>
    </citation>
    <scope>NUCLEOTIDE SEQUENCE</scope>
    <source>
        <strain evidence="1">20211129_DDA</strain>
        <tissue evidence="1">Liver</tissue>
    </source>
</reference>
<evidence type="ECO:0000313" key="1">
    <source>
        <dbReference type="EMBL" id="KAJ1090391.1"/>
    </source>
</evidence>
<proteinExistence type="predicted"/>
<comment type="caution">
    <text evidence="1">The sequence shown here is derived from an EMBL/GenBank/DDBJ whole genome shotgun (WGS) entry which is preliminary data.</text>
</comment>
<accession>A0AAV7LFK1</accession>
<name>A0AAV7LFK1_PLEWA</name>
<dbReference type="AlphaFoldDB" id="A0AAV7LFK1"/>
<protein>
    <submittedName>
        <fullName evidence="1">Uncharacterized protein</fullName>
    </submittedName>
</protein>
<gene>
    <name evidence="1" type="ORF">NDU88_003524</name>
</gene>
<organism evidence="1 2">
    <name type="scientific">Pleurodeles waltl</name>
    <name type="common">Iberian ribbed newt</name>
    <dbReference type="NCBI Taxonomy" id="8319"/>
    <lineage>
        <taxon>Eukaryota</taxon>
        <taxon>Metazoa</taxon>
        <taxon>Chordata</taxon>
        <taxon>Craniata</taxon>
        <taxon>Vertebrata</taxon>
        <taxon>Euteleostomi</taxon>
        <taxon>Amphibia</taxon>
        <taxon>Batrachia</taxon>
        <taxon>Caudata</taxon>
        <taxon>Salamandroidea</taxon>
        <taxon>Salamandridae</taxon>
        <taxon>Pleurodelinae</taxon>
        <taxon>Pleurodeles</taxon>
    </lineage>
</organism>
<evidence type="ECO:0000313" key="2">
    <source>
        <dbReference type="Proteomes" id="UP001066276"/>
    </source>
</evidence>
<dbReference type="EMBL" id="JANPWB010000015">
    <property type="protein sequence ID" value="KAJ1090391.1"/>
    <property type="molecule type" value="Genomic_DNA"/>
</dbReference>
<keyword evidence="2" id="KW-1185">Reference proteome</keyword>